<dbReference type="InterPro" id="IPR036259">
    <property type="entry name" value="MFS_trans_sf"/>
</dbReference>
<keyword evidence="6" id="KW-0325">Glycoprotein</keyword>
<evidence type="ECO:0000256" key="7">
    <source>
        <dbReference type="ARBA" id="ARBA00040854"/>
    </source>
</evidence>
<evidence type="ECO:0000256" key="3">
    <source>
        <dbReference type="ARBA" id="ARBA00022692"/>
    </source>
</evidence>
<feature type="transmembrane region" description="Helical" evidence="9">
    <location>
        <begin position="347"/>
        <end position="365"/>
    </location>
</feature>
<gene>
    <name evidence="10" type="primary">Unc93a</name>
    <name evidence="10" type="ORF">ANHANH_R01947</name>
</gene>
<dbReference type="PANTHER" id="PTHR19444">
    <property type="entry name" value="UNC-93 RELATED"/>
    <property type="match status" value="1"/>
</dbReference>
<feature type="non-terminal residue" evidence="10">
    <location>
        <position position="460"/>
    </location>
</feature>
<protein>
    <recommendedName>
        <fullName evidence="7">Protein unc-93 homolog A</fullName>
    </recommendedName>
</protein>
<evidence type="ECO:0000256" key="5">
    <source>
        <dbReference type="ARBA" id="ARBA00023136"/>
    </source>
</evidence>
<feature type="transmembrane region" description="Helical" evidence="9">
    <location>
        <begin position="386"/>
        <end position="404"/>
    </location>
</feature>
<feature type="transmembrane region" description="Helical" evidence="9">
    <location>
        <begin position="94"/>
        <end position="117"/>
    </location>
</feature>
<feature type="transmembrane region" description="Helical" evidence="9">
    <location>
        <begin position="289"/>
        <end position="310"/>
    </location>
</feature>
<sequence>MERNLKNVLVISFGFLLLFTAYGGLQNLQSSLHSEEGLGVASLSALYAALILSSMFLPPILIKKLGCKWTIAGSMCCYIAFSLGNFYASWYTLIPTSVILGLGGAPLWSAKCTYLTIASNSYAEKTGKNGKDIINQYFGVFFLIFQSSGIWGNLISSLVFSQASNKAEISEENLACCGAYDCITDTTNTTGSAEPSNSLIYTLLGSYTASGVLAVLLIVIFLDQLKSDQAETEKEILETPTFWSTFLATFQHLKDKRQCLLIPLTMYSGFEQGFLSGDYTKTFVTCALGIHYVGYVMICFSAVNSLASLLFGKISQFTGRKLLFALATVTNTACIIALLLWKPLPKQLAVFFVFSALWGLSDAIWQTQTNGLYGILFEKHKEAAFANYRLWESLGFVIAFGYSTKLQVYIKLYILLSVLVLSMVMYGAVEYLEAKSSPGAPTATQEENAETKKENVETLI</sequence>
<evidence type="ECO:0000256" key="8">
    <source>
        <dbReference type="SAM" id="MobiDB-lite"/>
    </source>
</evidence>
<dbReference type="SUPFAM" id="SSF103473">
    <property type="entry name" value="MFS general substrate transporter"/>
    <property type="match status" value="1"/>
</dbReference>
<keyword evidence="11" id="KW-1185">Reference proteome</keyword>
<keyword evidence="3 9" id="KW-0812">Transmembrane</keyword>
<organism evidence="10 11">
    <name type="scientific">Anhinga anhinga</name>
    <name type="common">Anhinga</name>
    <name type="synonym">Plotus anhinga</name>
    <dbReference type="NCBI Taxonomy" id="56067"/>
    <lineage>
        <taxon>Eukaryota</taxon>
        <taxon>Metazoa</taxon>
        <taxon>Chordata</taxon>
        <taxon>Craniata</taxon>
        <taxon>Vertebrata</taxon>
        <taxon>Euteleostomi</taxon>
        <taxon>Archelosauria</taxon>
        <taxon>Archosauria</taxon>
        <taxon>Dinosauria</taxon>
        <taxon>Saurischia</taxon>
        <taxon>Theropoda</taxon>
        <taxon>Coelurosauria</taxon>
        <taxon>Aves</taxon>
        <taxon>Neognathae</taxon>
        <taxon>Neoaves</taxon>
        <taxon>Aequornithes</taxon>
        <taxon>Suliformes</taxon>
        <taxon>Anhingidae</taxon>
        <taxon>Anhinga</taxon>
    </lineage>
</organism>
<feature type="compositionally biased region" description="Basic and acidic residues" evidence="8">
    <location>
        <begin position="449"/>
        <end position="460"/>
    </location>
</feature>
<comment type="similarity">
    <text evidence="2">Belongs to the unc-93 family.</text>
</comment>
<proteinExistence type="inferred from homology"/>
<evidence type="ECO:0000256" key="6">
    <source>
        <dbReference type="ARBA" id="ARBA00023180"/>
    </source>
</evidence>
<keyword evidence="4 9" id="KW-1133">Transmembrane helix</keyword>
<dbReference type="Gene3D" id="1.20.1250.20">
    <property type="entry name" value="MFS general substrate transporter like domains"/>
    <property type="match status" value="2"/>
</dbReference>
<dbReference type="AlphaFoldDB" id="A0A851PEJ7"/>
<keyword evidence="5 9" id="KW-0472">Membrane</keyword>
<evidence type="ECO:0000256" key="4">
    <source>
        <dbReference type="ARBA" id="ARBA00022989"/>
    </source>
</evidence>
<evidence type="ECO:0000313" key="11">
    <source>
        <dbReference type="Proteomes" id="UP000657035"/>
    </source>
</evidence>
<comment type="caution">
    <text evidence="10">The sequence shown here is derived from an EMBL/GenBank/DDBJ whole genome shotgun (WGS) entry which is preliminary data.</text>
</comment>
<evidence type="ECO:0000256" key="2">
    <source>
        <dbReference type="ARBA" id="ARBA00009172"/>
    </source>
</evidence>
<dbReference type="FunFam" id="1.20.1250.20:FF:000290">
    <property type="entry name" value="Unc-93 homolog A"/>
    <property type="match status" value="1"/>
</dbReference>
<feature type="transmembrane region" description="Helical" evidence="9">
    <location>
        <begin position="199"/>
        <end position="222"/>
    </location>
</feature>
<accession>A0A851PEJ7</accession>
<feature type="transmembrane region" description="Helical" evidence="9">
    <location>
        <begin position="69"/>
        <end position="88"/>
    </location>
</feature>
<dbReference type="EMBL" id="WBMU01000190">
    <property type="protein sequence ID" value="NXC66510.1"/>
    <property type="molecule type" value="Genomic_DNA"/>
</dbReference>
<name>A0A851PEJ7_ANHAN</name>
<dbReference type="Proteomes" id="UP000657035">
    <property type="component" value="Unassembled WGS sequence"/>
</dbReference>
<feature type="non-terminal residue" evidence="10">
    <location>
        <position position="1"/>
    </location>
</feature>
<dbReference type="InterPro" id="IPR051951">
    <property type="entry name" value="UNC-93_regulatory"/>
</dbReference>
<comment type="subcellular location">
    <subcellularLocation>
        <location evidence="1">Membrane</location>
        <topology evidence="1">Multi-pass membrane protein</topology>
    </subcellularLocation>
</comment>
<feature type="transmembrane region" description="Helical" evidence="9">
    <location>
        <begin position="322"/>
        <end position="341"/>
    </location>
</feature>
<feature type="region of interest" description="Disordered" evidence="8">
    <location>
        <begin position="438"/>
        <end position="460"/>
    </location>
</feature>
<dbReference type="CDD" id="cd17406">
    <property type="entry name" value="MFS_unc93A_like"/>
    <property type="match status" value="1"/>
</dbReference>
<evidence type="ECO:0000256" key="9">
    <source>
        <dbReference type="SAM" id="Phobius"/>
    </source>
</evidence>
<dbReference type="OrthoDB" id="78663at2759"/>
<reference evidence="10" key="1">
    <citation type="submission" date="2019-09" db="EMBL/GenBank/DDBJ databases">
        <title>Bird 10,000 Genomes (B10K) Project - Family phase.</title>
        <authorList>
            <person name="Zhang G."/>
        </authorList>
    </citation>
    <scope>NUCLEOTIDE SEQUENCE</scope>
    <source>
        <strain evidence="10">B10K-CU-031-38</strain>
    </source>
</reference>
<dbReference type="InterPro" id="IPR010291">
    <property type="entry name" value="Ion_channel_UNC-93"/>
</dbReference>
<dbReference type="Pfam" id="PF05978">
    <property type="entry name" value="UNC-93"/>
    <property type="match status" value="1"/>
</dbReference>
<dbReference type="GO" id="GO:0016020">
    <property type="term" value="C:membrane"/>
    <property type="evidence" value="ECO:0007669"/>
    <property type="project" value="UniProtKB-SubCell"/>
</dbReference>
<evidence type="ECO:0000313" key="10">
    <source>
        <dbReference type="EMBL" id="NXC66510.1"/>
    </source>
</evidence>
<feature type="transmembrane region" description="Helical" evidence="9">
    <location>
        <begin position="410"/>
        <end position="429"/>
    </location>
</feature>
<feature type="transmembrane region" description="Helical" evidence="9">
    <location>
        <begin position="137"/>
        <end position="160"/>
    </location>
</feature>
<feature type="transmembrane region" description="Helical" evidence="9">
    <location>
        <begin position="39"/>
        <end position="57"/>
    </location>
</feature>
<evidence type="ECO:0000256" key="1">
    <source>
        <dbReference type="ARBA" id="ARBA00004141"/>
    </source>
</evidence>
<dbReference type="PANTHER" id="PTHR19444:SF13">
    <property type="entry name" value="PROTEIN UNC-93 HOMOLOG A"/>
    <property type="match status" value="1"/>
</dbReference>